<evidence type="ECO:0000256" key="10">
    <source>
        <dbReference type="SAM" id="MobiDB-lite"/>
    </source>
</evidence>
<evidence type="ECO:0000313" key="12">
    <source>
        <dbReference type="Proteomes" id="UP001054857"/>
    </source>
</evidence>
<feature type="repeat" description="Solcar" evidence="8">
    <location>
        <begin position="12"/>
        <end position="111"/>
    </location>
</feature>
<feature type="compositionally biased region" description="Low complexity" evidence="10">
    <location>
        <begin position="121"/>
        <end position="154"/>
    </location>
</feature>
<keyword evidence="5" id="KW-0677">Repeat</keyword>
<protein>
    <submittedName>
        <fullName evidence="11">Uncharacterized protein</fullName>
    </submittedName>
</protein>
<feature type="non-terminal residue" evidence="11">
    <location>
        <position position="432"/>
    </location>
</feature>
<dbReference type="EMBL" id="BMAR01000050">
    <property type="protein sequence ID" value="GFR51480.1"/>
    <property type="molecule type" value="Genomic_DNA"/>
</dbReference>
<dbReference type="PROSITE" id="PS50920">
    <property type="entry name" value="SOLCAR"/>
    <property type="match status" value="3"/>
</dbReference>
<proteinExistence type="inferred from homology"/>
<dbReference type="AlphaFoldDB" id="A0AAD3E0L3"/>
<evidence type="ECO:0000256" key="6">
    <source>
        <dbReference type="ARBA" id="ARBA00022989"/>
    </source>
</evidence>
<feature type="repeat" description="Solcar" evidence="8">
    <location>
        <begin position="279"/>
        <end position="365"/>
    </location>
</feature>
<feature type="region of interest" description="Disordered" evidence="10">
    <location>
        <begin position="121"/>
        <end position="161"/>
    </location>
</feature>
<dbReference type="Gene3D" id="1.50.40.10">
    <property type="entry name" value="Mitochondrial carrier domain"/>
    <property type="match status" value="2"/>
</dbReference>
<evidence type="ECO:0000256" key="5">
    <source>
        <dbReference type="ARBA" id="ARBA00022737"/>
    </source>
</evidence>
<name>A0AAD3E0L3_9CHLO</name>
<keyword evidence="6" id="KW-1133">Transmembrane helix</keyword>
<dbReference type="InterPro" id="IPR023395">
    <property type="entry name" value="MCP_dom_sf"/>
</dbReference>
<evidence type="ECO:0000256" key="1">
    <source>
        <dbReference type="ARBA" id="ARBA00004141"/>
    </source>
</evidence>
<keyword evidence="7 8" id="KW-0472">Membrane</keyword>
<dbReference type="Pfam" id="PF00153">
    <property type="entry name" value="Mito_carr"/>
    <property type="match status" value="3"/>
</dbReference>
<evidence type="ECO:0000256" key="2">
    <source>
        <dbReference type="ARBA" id="ARBA00006375"/>
    </source>
</evidence>
<dbReference type="GO" id="GO:0016020">
    <property type="term" value="C:membrane"/>
    <property type="evidence" value="ECO:0007669"/>
    <property type="project" value="UniProtKB-SubCell"/>
</dbReference>
<comment type="caution">
    <text evidence="11">The sequence shown here is derived from an EMBL/GenBank/DDBJ whole genome shotgun (WGS) entry which is preliminary data.</text>
</comment>
<dbReference type="GO" id="GO:0006862">
    <property type="term" value="P:nucleotide transport"/>
    <property type="evidence" value="ECO:0007669"/>
    <property type="project" value="InterPro"/>
</dbReference>
<dbReference type="InterPro" id="IPR018108">
    <property type="entry name" value="MCP_transmembrane"/>
</dbReference>
<evidence type="ECO:0000256" key="3">
    <source>
        <dbReference type="ARBA" id="ARBA00022448"/>
    </source>
</evidence>
<gene>
    <name evidence="11" type="ORF">Agub_g13890</name>
</gene>
<comment type="similarity">
    <text evidence="2 9">Belongs to the mitochondrial carrier (TC 2.A.29) family.</text>
</comment>
<feature type="repeat" description="Solcar" evidence="8">
    <location>
        <begin position="165"/>
        <end position="254"/>
    </location>
</feature>
<dbReference type="GO" id="GO:0055085">
    <property type="term" value="P:transmembrane transport"/>
    <property type="evidence" value="ECO:0007669"/>
    <property type="project" value="InterPro"/>
</dbReference>
<comment type="subcellular location">
    <subcellularLocation>
        <location evidence="1">Membrane</location>
        <topology evidence="1">Multi-pass membrane protein</topology>
    </subcellularLocation>
</comment>
<evidence type="ECO:0000313" key="11">
    <source>
        <dbReference type="EMBL" id="GFR51480.1"/>
    </source>
</evidence>
<evidence type="ECO:0000256" key="4">
    <source>
        <dbReference type="ARBA" id="ARBA00022692"/>
    </source>
</evidence>
<accession>A0AAD3E0L3</accession>
<reference evidence="11 12" key="1">
    <citation type="journal article" date="2021" name="Sci. Rep.">
        <title>Genome sequencing of the multicellular alga Astrephomene provides insights into convergent evolution of germ-soma differentiation.</title>
        <authorList>
            <person name="Yamashita S."/>
            <person name="Yamamoto K."/>
            <person name="Matsuzaki R."/>
            <person name="Suzuki S."/>
            <person name="Yamaguchi H."/>
            <person name="Hirooka S."/>
            <person name="Minakuchi Y."/>
            <person name="Miyagishima S."/>
            <person name="Kawachi M."/>
            <person name="Toyoda A."/>
            <person name="Nozaki H."/>
        </authorList>
    </citation>
    <scope>NUCLEOTIDE SEQUENCE [LARGE SCALE GENOMIC DNA]</scope>
    <source>
        <strain evidence="11 12">NIES-4017</strain>
    </source>
</reference>
<sequence>SIPLKRRCTMVSEAAVEAAGGAVGASIALAATYPLAIVSTWQALEHSQRLDLISAELRRKYAFLPSPIRELFIYAESRGLRALFAGLRPCLAATAISQAVYFYLYSSLRQAIVAHRRAAQAQHLQTQPAPPSSSSSSPSPAASPSAAAPRSSPPSGGGSSRNEAIGVVGSLVVAGLAGCGNVLATSPVWVVATQLQAQQRHLSADQRPRSAWQVAVELYREAGIMGFWKGVLPSLVMVSNPTLQYILYEWLMARLIAFRQRGASAAGSVRKAGRLSTGDVFLLTALAKLGATLVTYPMLLIKNRLQAINKNTAPEERYTGVLNAVATIVRREGPGAFFKGMRLKMLQTVLAAALLMSIKEQVYVSTKTIIARALALSGGHMVVAAPPALAGPMSPPLMVDPVSAAGPTVAAAAAPMTFTLAVGEQAQAQVKG</sequence>
<evidence type="ECO:0000256" key="8">
    <source>
        <dbReference type="PROSITE-ProRule" id="PRU00282"/>
    </source>
</evidence>
<keyword evidence="4 8" id="KW-0812">Transmembrane</keyword>
<organism evidence="11 12">
    <name type="scientific">Astrephomene gubernaculifera</name>
    <dbReference type="NCBI Taxonomy" id="47775"/>
    <lineage>
        <taxon>Eukaryota</taxon>
        <taxon>Viridiplantae</taxon>
        <taxon>Chlorophyta</taxon>
        <taxon>core chlorophytes</taxon>
        <taxon>Chlorophyceae</taxon>
        <taxon>CS clade</taxon>
        <taxon>Chlamydomonadales</taxon>
        <taxon>Astrephomenaceae</taxon>
        <taxon>Astrephomene</taxon>
    </lineage>
</organism>
<keyword evidence="3 9" id="KW-0813">Transport</keyword>
<dbReference type="Proteomes" id="UP001054857">
    <property type="component" value="Unassembled WGS sequence"/>
</dbReference>
<keyword evidence="12" id="KW-1185">Reference proteome</keyword>
<evidence type="ECO:0000256" key="9">
    <source>
        <dbReference type="RuleBase" id="RU000488"/>
    </source>
</evidence>
<dbReference type="SUPFAM" id="SSF103506">
    <property type="entry name" value="Mitochondrial carrier"/>
    <property type="match status" value="1"/>
</dbReference>
<evidence type="ECO:0000256" key="7">
    <source>
        <dbReference type="ARBA" id="ARBA00023136"/>
    </source>
</evidence>
<dbReference type="PANTHER" id="PTHR45683">
    <property type="entry name" value="MITOCHONDRIAL NICOTINAMIDE ADENINE DINUCLEOTIDE TRANSPORTER 1-RELATED-RELATED"/>
    <property type="match status" value="1"/>
</dbReference>
<dbReference type="InterPro" id="IPR044712">
    <property type="entry name" value="SLC25A32-like"/>
</dbReference>